<feature type="signal peptide" evidence="1">
    <location>
        <begin position="1"/>
        <end position="26"/>
    </location>
</feature>
<keyword evidence="3" id="KW-1185">Reference proteome</keyword>
<dbReference type="AlphaFoldDB" id="A0A5B7ZX95"/>
<gene>
    <name evidence="2" type="ORF">FHG12_03530</name>
</gene>
<keyword evidence="1" id="KW-0732">Signal</keyword>
<dbReference type="RefSeq" id="WP_139514337.1">
    <property type="nucleotide sequence ID" value="NZ_CP040896.1"/>
</dbReference>
<protein>
    <submittedName>
        <fullName evidence="2">Uncharacterized protein</fullName>
    </submittedName>
</protein>
<feature type="chain" id="PRO_5022665624" evidence="1">
    <location>
        <begin position="27"/>
        <end position="150"/>
    </location>
</feature>
<accession>A0A5B7ZX95</accession>
<evidence type="ECO:0000313" key="2">
    <source>
        <dbReference type="EMBL" id="QDA59235.1"/>
    </source>
</evidence>
<evidence type="ECO:0000256" key="1">
    <source>
        <dbReference type="SAM" id="SignalP"/>
    </source>
</evidence>
<sequence length="150" mass="16751">MAFSTSLRLFRRASYALLMVAGTACASIHERAYAVQEQPEESHQPENQLELLRFRLVPDASGQRVQWVTPDELACSYFVVERRTEQGAFQALGRVPGDAMAVSARSHEFVDTTPVQGRAQYRLRQVDLDGLVHTGPVLETMPSSTIFAVR</sequence>
<name>A0A5B7ZX95_9BACT</name>
<organism evidence="2 3">
    <name type="scientific">Hymenobacter jejuensis</name>
    <dbReference type="NCBI Taxonomy" id="2502781"/>
    <lineage>
        <taxon>Bacteria</taxon>
        <taxon>Pseudomonadati</taxon>
        <taxon>Bacteroidota</taxon>
        <taxon>Cytophagia</taxon>
        <taxon>Cytophagales</taxon>
        <taxon>Hymenobacteraceae</taxon>
        <taxon>Hymenobacter</taxon>
    </lineage>
</organism>
<proteinExistence type="predicted"/>
<dbReference type="EMBL" id="CP040896">
    <property type="protein sequence ID" value="QDA59235.1"/>
    <property type="molecule type" value="Genomic_DNA"/>
</dbReference>
<reference evidence="2 3" key="1">
    <citation type="submission" date="2019-06" db="EMBL/GenBank/DDBJ databases">
        <authorList>
            <person name="Srinivasan S."/>
        </authorList>
    </citation>
    <scope>NUCLEOTIDE SEQUENCE [LARGE SCALE GENOMIC DNA]</scope>
    <source>
        <strain evidence="2 3">17J68-5</strain>
    </source>
</reference>
<dbReference type="KEGG" id="hyj:FHG12_03530"/>
<dbReference type="Proteomes" id="UP000305398">
    <property type="component" value="Chromosome"/>
</dbReference>
<evidence type="ECO:0000313" key="3">
    <source>
        <dbReference type="Proteomes" id="UP000305398"/>
    </source>
</evidence>
<dbReference type="OrthoDB" id="876123at2"/>